<dbReference type="Proteomes" id="UP001168640">
    <property type="component" value="Unassembled WGS sequence"/>
</dbReference>
<proteinExistence type="predicted"/>
<evidence type="ECO:0000313" key="1">
    <source>
        <dbReference type="EMBL" id="MDO3720489.1"/>
    </source>
</evidence>
<organism evidence="1 2">
    <name type="scientific">Marinobacter suaedae</name>
    <dbReference type="NCBI Taxonomy" id="3057675"/>
    <lineage>
        <taxon>Bacteria</taxon>
        <taxon>Pseudomonadati</taxon>
        <taxon>Pseudomonadota</taxon>
        <taxon>Gammaproteobacteria</taxon>
        <taxon>Pseudomonadales</taxon>
        <taxon>Marinobacteraceae</taxon>
        <taxon>Marinobacter</taxon>
    </lineage>
</organism>
<protein>
    <submittedName>
        <fullName evidence="1">Uncharacterized protein</fullName>
    </submittedName>
</protein>
<comment type="caution">
    <text evidence="1">The sequence shown here is derived from an EMBL/GenBank/DDBJ whole genome shotgun (WGS) entry which is preliminary data.</text>
</comment>
<gene>
    <name evidence="1" type="ORF">QVZ43_02075</name>
</gene>
<dbReference type="EMBL" id="JAUMIS010000001">
    <property type="protein sequence ID" value="MDO3720489.1"/>
    <property type="molecule type" value="Genomic_DNA"/>
</dbReference>
<name>A0ABT8VWX4_9GAMM</name>
<sequence length="54" mass="5908">MDTPSRPSQADVLNKLYCMKQKQLAKALESGNSLRSQVLAAEAEAIFNAIKTAR</sequence>
<evidence type="ECO:0000313" key="2">
    <source>
        <dbReference type="Proteomes" id="UP001168640"/>
    </source>
</evidence>
<reference evidence="1" key="1">
    <citation type="submission" date="2023-07" db="EMBL/GenBank/DDBJ databases">
        <title>Marinobacter sp. chi1 genome sequencing and assembly.</title>
        <authorList>
            <person name="Park S."/>
        </authorList>
    </citation>
    <scope>NUCLEOTIDE SEQUENCE</scope>
    <source>
        <strain evidence="1">Chi1</strain>
    </source>
</reference>
<dbReference type="RefSeq" id="WP_223794108.1">
    <property type="nucleotide sequence ID" value="NZ_JAUMIS010000001.1"/>
</dbReference>
<keyword evidence="2" id="KW-1185">Reference proteome</keyword>
<accession>A0ABT8VWX4</accession>